<dbReference type="Pfam" id="PF00127">
    <property type="entry name" value="Copper-bind"/>
    <property type="match status" value="1"/>
</dbReference>
<evidence type="ECO:0000256" key="3">
    <source>
        <dbReference type="SAM" id="MobiDB-lite"/>
    </source>
</evidence>
<dbReference type="EMBL" id="REFY01000001">
    <property type="protein sequence ID" value="RQG93240.1"/>
    <property type="molecule type" value="Genomic_DNA"/>
</dbReference>
<dbReference type="PROSITE" id="PS51257">
    <property type="entry name" value="PROKAR_LIPOPROTEIN"/>
    <property type="match status" value="1"/>
</dbReference>
<keyword evidence="1" id="KW-0479">Metal-binding</keyword>
<feature type="compositionally biased region" description="Acidic residues" evidence="3">
    <location>
        <begin position="81"/>
        <end position="101"/>
    </location>
</feature>
<dbReference type="GO" id="GO:0005507">
    <property type="term" value="F:copper ion binding"/>
    <property type="evidence" value="ECO:0007669"/>
    <property type="project" value="InterPro"/>
</dbReference>
<evidence type="ECO:0000256" key="2">
    <source>
        <dbReference type="ARBA" id="ARBA00023008"/>
    </source>
</evidence>
<protein>
    <recommendedName>
        <fullName evidence="4">Blue (type 1) copper domain-containing protein</fullName>
    </recommendedName>
</protein>
<dbReference type="OrthoDB" id="6744at2157"/>
<keyword evidence="2" id="KW-0186">Copper</keyword>
<evidence type="ECO:0000259" key="4">
    <source>
        <dbReference type="Pfam" id="PF00127"/>
    </source>
</evidence>
<dbReference type="SUPFAM" id="SSF49503">
    <property type="entry name" value="Cupredoxins"/>
    <property type="match status" value="1"/>
</dbReference>
<dbReference type="RefSeq" id="WP_124177136.1">
    <property type="nucleotide sequence ID" value="NZ_REFY01000001.1"/>
</dbReference>
<dbReference type="GO" id="GO:0009055">
    <property type="term" value="F:electron transfer activity"/>
    <property type="evidence" value="ECO:0007669"/>
    <property type="project" value="InterPro"/>
</dbReference>
<accession>A0A3N6MA92</accession>
<dbReference type="AlphaFoldDB" id="A0A3N6MA92"/>
<feature type="domain" description="Blue (type 1) copper" evidence="4">
    <location>
        <begin position="128"/>
        <end position="203"/>
    </location>
</feature>
<dbReference type="InterPro" id="IPR008972">
    <property type="entry name" value="Cupredoxin"/>
</dbReference>
<gene>
    <name evidence="5" type="ORF">EA462_03335</name>
</gene>
<organism evidence="5 6">
    <name type="scientific">Natrarchaeobius halalkaliphilus</name>
    <dbReference type="NCBI Taxonomy" id="1679091"/>
    <lineage>
        <taxon>Archaea</taxon>
        <taxon>Methanobacteriati</taxon>
        <taxon>Methanobacteriota</taxon>
        <taxon>Stenosarchaea group</taxon>
        <taxon>Halobacteria</taxon>
        <taxon>Halobacteriales</taxon>
        <taxon>Natrialbaceae</taxon>
        <taxon>Natrarchaeobius</taxon>
    </lineage>
</organism>
<dbReference type="InterPro" id="IPR006311">
    <property type="entry name" value="TAT_signal"/>
</dbReference>
<feature type="compositionally biased region" description="Acidic residues" evidence="3">
    <location>
        <begin position="61"/>
        <end position="73"/>
    </location>
</feature>
<keyword evidence="6" id="KW-1185">Reference proteome</keyword>
<dbReference type="Gene3D" id="2.60.40.420">
    <property type="entry name" value="Cupredoxins - blue copper proteins"/>
    <property type="match status" value="1"/>
</dbReference>
<name>A0A3N6MA92_9EURY</name>
<feature type="compositionally biased region" description="Gly residues" evidence="3">
    <location>
        <begin position="27"/>
        <end position="43"/>
    </location>
</feature>
<evidence type="ECO:0000313" key="5">
    <source>
        <dbReference type="EMBL" id="RQG93240.1"/>
    </source>
</evidence>
<dbReference type="InterPro" id="IPR000923">
    <property type="entry name" value="BlueCu_1"/>
</dbReference>
<dbReference type="PROSITE" id="PS51318">
    <property type="entry name" value="TAT"/>
    <property type="match status" value="1"/>
</dbReference>
<comment type="caution">
    <text evidence="5">The sequence shown here is derived from an EMBL/GenBank/DDBJ whole genome shotgun (WGS) entry which is preliminary data.</text>
</comment>
<dbReference type="Proteomes" id="UP000273828">
    <property type="component" value="Unassembled WGS sequence"/>
</dbReference>
<proteinExistence type="predicted"/>
<sequence length="203" mass="21651">MPSDEPRSRRKVLQLGSAVAATAFIAGCGGPGDENGEEPGNGNGVEPENGAEPGNGNGENGDPEANGEPENGEENGNGNDDNGENDENGENGDAIDPDDEIMLGGETQAWMGQEPESIADEENPTLTLEEGESYEITWENLDGVGHNIEIRDDDDEVVDDYETEIIDEEGETQTLEVDEVTDEMAAYVCEPHEGTMHGDIEVE</sequence>
<evidence type="ECO:0000256" key="1">
    <source>
        <dbReference type="ARBA" id="ARBA00022723"/>
    </source>
</evidence>
<feature type="region of interest" description="Disordered" evidence="3">
    <location>
        <begin position="25"/>
        <end position="107"/>
    </location>
</feature>
<reference evidence="5 6" key="1">
    <citation type="submission" date="2018-10" db="EMBL/GenBank/DDBJ databases">
        <title>Natrarchaeobius chitinivorans gen. nov., sp. nov., and Natrarchaeobius haloalkaliphilus sp. nov., alkaliphilic, chitin-utilizing haloarchaea from hypersaline alkaline lakes.</title>
        <authorList>
            <person name="Sorokin D.Y."/>
            <person name="Elcheninov A.G."/>
            <person name="Kostrikina N.A."/>
            <person name="Bale N.J."/>
            <person name="Sinninghe Damste J.S."/>
            <person name="Khijniak T.V."/>
            <person name="Kublanov I.V."/>
            <person name="Toshchakov S.V."/>
        </authorList>
    </citation>
    <scope>NUCLEOTIDE SEQUENCE [LARGE SCALE GENOMIC DNA]</scope>
    <source>
        <strain evidence="5 6">AArcht-Sl</strain>
    </source>
</reference>
<evidence type="ECO:0000313" key="6">
    <source>
        <dbReference type="Proteomes" id="UP000273828"/>
    </source>
</evidence>